<dbReference type="Proteomes" id="UP001597286">
    <property type="component" value="Unassembled WGS sequence"/>
</dbReference>
<comment type="caution">
    <text evidence="2">The sequence shown here is derived from an EMBL/GenBank/DDBJ whole genome shotgun (WGS) entry which is preliminary data.</text>
</comment>
<keyword evidence="1" id="KW-1133">Transmembrane helix</keyword>
<feature type="transmembrane region" description="Helical" evidence="1">
    <location>
        <begin position="56"/>
        <end position="73"/>
    </location>
</feature>
<protein>
    <submittedName>
        <fullName evidence="2">Uncharacterized protein</fullName>
    </submittedName>
</protein>
<sequence length="112" mass="11111">MAGKLVRGGVAALSAAAIVAGGAVVGTGTASAQSAEDFVSSASNGVYLSSEWTPEQWVAAGLFAALLTPLAVLDAVSSFDLVIGCPGFGGEQCVPVAIEQQLLNWVEGELGS</sequence>
<accession>A0ABW4P1A8</accession>
<organism evidence="2 3">
    <name type="scientific">Rhodococcus gannanensis</name>
    <dbReference type="NCBI Taxonomy" id="1960308"/>
    <lineage>
        <taxon>Bacteria</taxon>
        <taxon>Bacillati</taxon>
        <taxon>Actinomycetota</taxon>
        <taxon>Actinomycetes</taxon>
        <taxon>Mycobacteriales</taxon>
        <taxon>Nocardiaceae</taxon>
        <taxon>Rhodococcus</taxon>
    </lineage>
</organism>
<keyword evidence="1" id="KW-0812">Transmembrane</keyword>
<proteinExistence type="predicted"/>
<evidence type="ECO:0000313" key="3">
    <source>
        <dbReference type="Proteomes" id="UP001597286"/>
    </source>
</evidence>
<keyword evidence="1" id="KW-0472">Membrane</keyword>
<evidence type="ECO:0000256" key="1">
    <source>
        <dbReference type="SAM" id="Phobius"/>
    </source>
</evidence>
<reference evidence="3" key="1">
    <citation type="journal article" date="2019" name="Int. J. Syst. Evol. Microbiol.">
        <title>The Global Catalogue of Microorganisms (GCM) 10K type strain sequencing project: providing services to taxonomists for standard genome sequencing and annotation.</title>
        <authorList>
            <consortium name="The Broad Institute Genomics Platform"/>
            <consortium name="The Broad Institute Genome Sequencing Center for Infectious Disease"/>
            <person name="Wu L."/>
            <person name="Ma J."/>
        </authorList>
    </citation>
    <scope>NUCLEOTIDE SEQUENCE [LARGE SCALE GENOMIC DNA]</scope>
    <source>
        <strain evidence="3">DT72</strain>
    </source>
</reference>
<dbReference type="EMBL" id="JBHUFB010000009">
    <property type="protein sequence ID" value="MFD1812241.1"/>
    <property type="molecule type" value="Genomic_DNA"/>
</dbReference>
<name>A0ABW4P1A8_9NOCA</name>
<keyword evidence="3" id="KW-1185">Reference proteome</keyword>
<dbReference type="RefSeq" id="WP_378484757.1">
    <property type="nucleotide sequence ID" value="NZ_JBHUFB010000009.1"/>
</dbReference>
<evidence type="ECO:0000313" key="2">
    <source>
        <dbReference type="EMBL" id="MFD1812241.1"/>
    </source>
</evidence>
<gene>
    <name evidence="2" type="ORF">ACFSJG_08445</name>
</gene>